<gene>
    <name evidence="2" type="ORF">HCBG_07820</name>
</gene>
<name>C0NY26_AJECG</name>
<dbReference type="AlphaFoldDB" id="C0NY26"/>
<dbReference type="InParanoid" id="C0NY26"/>
<dbReference type="GeneID" id="69040836"/>
<dbReference type="HOGENOM" id="CLU_2290847_0_0_1"/>
<reference evidence="2" key="1">
    <citation type="submission" date="2009-02" db="EMBL/GenBank/DDBJ databases">
        <title>The Genome Sequence of Ajellomyces capsulatus strain G186AR.</title>
        <authorList>
            <consortium name="The Broad Institute Genome Sequencing Platform"/>
            <person name="Champion M."/>
            <person name="Cuomo C."/>
            <person name="Ma L.-J."/>
            <person name="Henn M.R."/>
            <person name="Sil A."/>
            <person name="Goldman B."/>
            <person name="Young S.K."/>
            <person name="Kodira C.D."/>
            <person name="Zeng Q."/>
            <person name="Koehrsen M."/>
            <person name="Alvarado L."/>
            <person name="Berlin A."/>
            <person name="Borenstein D."/>
            <person name="Chen Z."/>
            <person name="Engels R."/>
            <person name="Freedman E."/>
            <person name="Gellesch M."/>
            <person name="Goldberg J."/>
            <person name="Griggs A."/>
            <person name="Gujja S."/>
            <person name="Heiman D."/>
            <person name="Hepburn T."/>
            <person name="Howarth C."/>
            <person name="Jen D."/>
            <person name="Larson L."/>
            <person name="Lewis B."/>
            <person name="Mehta T."/>
            <person name="Park D."/>
            <person name="Pearson M."/>
            <person name="Roberts A."/>
            <person name="Saif S."/>
            <person name="Shea T."/>
            <person name="Shenoy N."/>
            <person name="Sisk P."/>
            <person name="Stolte C."/>
            <person name="Sykes S."/>
            <person name="Walk T."/>
            <person name="White J."/>
            <person name="Yandava C."/>
            <person name="Klein B."/>
            <person name="McEwen J.G."/>
            <person name="Puccia R."/>
            <person name="Goldman G.H."/>
            <person name="Felipe M.S."/>
            <person name="Nino-Vega G."/>
            <person name="San-Blas G."/>
            <person name="Taylor J."/>
            <person name="Mendoza L."/>
            <person name="Galagan J."/>
            <person name="Nusbaum C."/>
            <person name="Birren B."/>
        </authorList>
    </citation>
    <scope>NUCLEOTIDE SEQUENCE</scope>
    <source>
        <strain evidence="2">G186AR</strain>
    </source>
</reference>
<evidence type="ECO:0000313" key="2">
    <source>
        <dbReference type="EMBL" id="EEH03694.1"/>
    </source>
</evidence>
<dbReference type="RefSeq" id="XP_045284175.1">
    <property type="nucleotide sequence ID" value="XM_045434869.1"/>
</dbReference>
<dbReference type="Proteomes" id="UP000001631">
    <property type="component" value="Unassembled WGS sequence"/>
</dbReference>
<feature type="region of interest" description="Disordered" evidence="1">
    <location>
        <begin position="81"/>
        <end position="101"/>
    </location>
</feature>
<evidence type="ECO:0000256" key="1">
    <source>
        <dbReference type="SAM" id="MobiDB-lite"/>
    </source>
</evidence>
<dbReference type="EMBL" id="GG663376">
    <property type="protein sequence ID" value="EEH03694.1"/>
    <property type="molecule type" value="Genomic_DNA"/>
</dbReference>
<organism evidence="2 3">
    <name type="scientific">Ajellomyces capsulatus (strain G186AR / H82 / ATCC MYA-2454 / RMSCC 2432)</name>
    <name type="common">Darling's disease fungus</name>
    <name type="synonym">Histoplasma capsulatum</name>
    <dbReference type="NCBI Taxonomy" id="447093"/>
    <lineage>
        <taxon>Eukaryota</taxon>
        <taxon>Fungi</taxon>
        <taxon>Dikarya</taxon>
        <taxon>Ascomycota</taxon>
        <taxon>Pezizomycotina</taxon>
        <taxon>Eurotiomycetes</taxon>
        <taxon>Eurotiomycetidae</taxon>
        <taxon>Onygenales</taxon>
        <taxon>Ajellomycetaceae</taxon>
        <taxon>Histoplasma</taxon>
    </lineage>
</organism>
<keyword evidence="3" id="KW-1185">Reference proteome</keyword>
<protein>
    <submittedName>
        <fullName evidence="2">Uncharacterized protein</fullName>
    </submittedName>
</protein>
<proteinExistence type="predicted"/>
<accession>C0NY26</accession>
<evidence type="ECO:0000313" key="3">
    <source>
        <dbReference type="Proteomes" id="UP000001631"/>
    </source>
</evidence>
<sequence length="101" mass="11055">MQFDRKCVDRTMAINSVYLFQIMKGISSQSAVKKLEAIGTLGYICYGLMDTTSVYSVKRCTAQSQMVCAACHLQLPPKPANAIKLSPEDPGTSATKRKSTM</sequence>